<evidence type="ECO:0000313" key="2">
    <source>
        <dbReference type="Proteomes" id="UP000823775"/>
    </source>
</evidence>
<proteinExistence type="predicted"/>
<accession>A0ABS8V7V3</accession>
<dbReference type="Proteomes" id="UP000823775">
    <property type="component" value="Unassembled WGS sequence"/>
</dbReference>
<comment type="caution">
    <text evidence="1">The sequence shown here is derived from an EMBL/GenBank/DDBJ whole genome shotgun (WGS) entry which is preliminary data.</text>
</comment>
<protein>
    <submittedName>
        <fullName evidence="1">Uncharacterized protein</fullName>
    </submittedName>
</protein>
<sequence>MLLVGSAAVADLGGDARVLKSDDTPLCQIRPWCWGLCIVRKGTYCGIWLMVHFLKLIMVKQGKAKQLLLSCSCVLMYGKITNNCYASIPSKLKKGVVVDGDRNQRGRCEQIGHSAPFWWLTGQALFGT</sequence>
<gene>
    <name evidence="1" type="ORF">HAX54_030281</name>
</gene>
<reference evidence="1 2" key="1">
    <citation type="journal article" date="2021" name="BMC Genomics">
        <title>Datura genome reveals duplications of psychoactive alkaloid biosynthetic genes and high mutation rate following tissue culture.</title>
        <authorList>
            <person name="Rajewski A."/>
            <person name="Carter-House D."/>
            <person name="Stajich J."/>
            <person name="Litt A."/>
        </authorList>
    </citation>
    <scope>NUCLEOTIDE SEQUENCE [LARGE SCALE GENOMIC DNA]</scope>
    <source>
        <strain evidence="1">AR-01</strain>
    </source>
</reference>
<organism evidence="1 2">
    <name type="scientific">Datura stramonium</name>
    <name type="common">Jimsonweed</name>
    <name type="synonym">Common thornapple</name>
    <dbReference type="NCBI Taxonomy" id="4076"/>
    <lineage>
        <taxon>Eukaryota</taxon>
        <taxon>Viridiplantae</taxon>
        <taxon>Streptophyta</taxon>
        <taxon>Embryophyta</taxon>
        <taxon>Tracheophyta</taxon>
        <taxon>Spermatophyta</taxon>
        <taxon>Magnoliopsida</taxon>
        <taxon>eudicotyledons</taxon>
        <taxon>Gunneridae</taxon>
        <taxon>Pentapetalae</taxon>
        <taxon>asterids</taxon>
        <taxon>lamiids</taxon>
        <taxon>Solanales</taxon>
        <taxon>Solanaceae</taxon>
        <taxon>Solanoideae</taxon>
        <taxon>Datureae</taxon>
        <taxon>Datura</taxon>
    </lineage>
</organism>
<keyword evidence="2" id="KW-1185">Reference proteome</keyword>
<evidence type="ECO:0000313" key="1">
    <source>
        <dbReference type="EMBL" id="MCD9643128.1"/>
    </source>
</evidence>
<name>A0ABS8V7V3_DATST</name>
<dbReference type="EMBL" id="JACEIK010003788">
    <property type="protein sequence ID" value="MCD9643128.1"/>
    <property type="molecule type" value="Genomic_DNA"/>
</dbReference>